<gene>
    <name evidence="4" type="ORF">NEF87_005038</name>
</gene>
<sequence length="389" mass="42870">MEIKNIVVIGAGLMGMGVVQVSLQKGYKVTVVDIKDEFIDRGVSGLKKGLDRLEQKGRLGEGVTTASILEKMSTTTDLAAAVKDADLILEAVIENMKIKQDVFKTCADNAPDHCIIATNTSSMSVTEIANASGKADKCVGIHFFNPVPLMRLVEIIKGDGTSDETMDIAVAWAEGLPCRGKRYCPRVLKDRPGFIANRMIAPGFVLMNWAFDEAVAKGVTWEELEADTVKETSPMGFLELGDYVGHDTYYHINNYYAKTLSPDFTPGKAYTEMYETKKLGRKVGQGFFDWTQGRPKIDRSKKAGIVTAEQLDAIEANEGCRLLEEGVVKNWQVIDDTMMAGFNRPGVMELATQNYEKWSTLLAELAAKIGKDYIKPCEFLKSGKFVGMK</sequence>
<dbReference type="InterPro" id="IPR006108">
    <property type="entry name" value="3HC_DH_C"/>
</dbReference>
<reference evidence="4" key="1">
    <citation type="submission" date="2022-09" db="EMBL/GenBank/DDBJ databases">
        <title>Actin cytoskeleton and complex cell architecture in an #Asgard archaeon.</title>
        <authorList>
            <person name="Ponce Toledo R.I."/>
            <person name="Schleper C."/>
            <person name="Rodrigues Oliveira T."/>
            <person name="Wollweber F."/>
            <person name="Xu J."/>
            <person name="Rittmann S."/>
            <person name="Klingl A."/>
            <person name="Pilhofer M."/>
        </authorList>
    </citation>
    <scope>NUCLEOTIDE SEQUENCE</scope>
    <source>
        <strain evidence="4">B-35</strain>
    </source>
</reference>
<dbReference type="Pfam" id="PF02737">
    <property type="entry name" value="3HCDH_N"/>
    <property type="match status" value="1"/>
</dbReference>
<dbReference type="InterPro" id="IPR006176">
    <property type="entry name" value="3-OHacyl-CoA_DH_NAD-bd"/>
</dbReference>
<feature type="domain" description="3-hydroxyacyl-CoA dehydrogenase NAD binding" evidence="3">
    <location>
        <begin position="6"/>
        <end position="175"/>
    </location>
</feature>
<keyword evidence="5" id="KW-1185">Reference proteome</keyword>
<evidence type="ECO:0000313" key="4">
    <source>
        <dbReference type="EMBL" id="UYP48753.1"/>
    </source>
</evidence>
<dbReference type="PANTHER" id="PTHR48075:SF5">
    <property type="entry name" value="3-HYDROXYBUTYRYL-COA DEHYDROGENASE"/>
    <property type="match status" value="1"/>
</dbReference>
<keyword evidence="4" id="KW-0413">Isomerase</keyword>
<dbReference type="SUPFAM" id="SSF51735">
    <property type="entry name" value="NAD(P)-binding Rossmann-fold domains"/>
    <property type="match status" value="1"/>
</dbReference>
<dbReference type="InterPro" id="IPR036291">
    <property type="entry name" value="NAD(P)-bd_dom_sf"/>
</dbReference>
<name>A0ABY6HZE6_9ARCH</name>
<feature type="domain" description="3-hydroxyacyl-CoA dehydrogenase C-terminal" evidence="2">
    <location>
        <begin position="193"/>
        <end position="290"/>
    </location>
</feature>
<proteinExistence type="predicted"/>
<dbReference type="Gene3D" id="3.40.50.720">
    <property type="entry name" value="NAD(P)-binding Rossmann-like Domain"/>
    <property type="match status" value="1"/>
</dbReference>
<dbReference type="InterPro" id="IPR008927">
    <property type="entry name" value="6-PGluconate_DH-like_C_sf"/>
</dbReference>
<dbReference type="Pfam" id="PF00725">
    <property type="entry name" value="3HCDH"/>
    <property type="match status" value="1"/>
</dbReference>
<organism evidence="4 5">
    <name type="scientific">Candidatus Lokiarchaeum ossiferum</name>
    <dbReference type="NCBI Taxonomy" id="2951803"/>
    <lineage>
        <taxon>Archaea</taxon>
        <taxon>Promethearchaeati</taxon>
        <taxon>Promethearchaeota</taxon>
        <taxon>Promethearchaeia</taxon>
        <taxon>Promethearchaeales</taxon>
        <taxon>Promethearchaeaceae</taxon>
        <taxon>Candidatus Lokiarchaeum</taxon>
    </lineage>
</organism>
<dbReference type="PANTHER" id="PTHR48075">
    <property type="entry name" value="3-HYDROXYACYL-COA DEHYDROGENASE FAMILY PROTEIN"/>
    <property type="match status" value="1"/>
</dbReference>
<evidence type="ECO:0000256" key="1">
    <source>
        <dbReference type="ARBA" id="ARBA00023002"/>
    </source>
</evidence>
<evidence type="ECO:0000259" key="2">
    <source>
        <dbReference type="Pfam" id="PF00725"/>
    </source>
</evidence>
<accession>A0ABY6HZE6</accession>
<dbReference type="GO" id="GO:0004165">
    <property type="term" value="F:delta(3)-delta(2)-enoyl-CoA isomerase activity"/>
    <property type="evidence" value="ECO:0007669"/>
    <property type="project" value="UniProtKB-EC"/>
</dbReference>
<evidence type="ECO:0000313" key="5">
    <source>
        <dbReference type="Proteomes" id="UP001208689"/>
    </source>
</evidence>
<protein>
    <submittedName>
        <fullName evidence="4">Fatty acid oxidation complex subunit alpha</fullName>
        <ecNumber evidence="4">5.3.3.8</ecNumber>
    </submittedName>
</protein>
<dbReference type="Gene3D" id="1.10.1040.50">
    <property type="match status" value="1"/>
</dbReference>
<dbReference type="EC" id="5.3.3.8" evidence="4"/>
<dbReference type="EMBL" id="CP104013">
    <property type="protein sequence ID" value="UYP48753.1"/>
    <property type="molecule type" value="Genomic_DNA"/>
</dbReference>
<dbReference type="Proteomes" id="UP001208689">
    <property type="component" value="Chromosome"/>
</dbReference>
<dbReference type="SUPFAM" id="SSF48179">
    <property type="entry name" value="6-phosphogluconate dehydrogenase C-terminal domain-like"/>
    <property type="match status" value="1"/>
</dbReference>
<keyword evidence="1" id="KW-0560">Oxidoreductase</keyword>
<evidence type="ECO:0000259" key="3">
    <source>
        <dbReference type="Pfam" id="PF02737"/>
    </source>
</evidence>